<dbReference type="InterPro" id="IPR014922">
    <property type="entry name" value="YdhG-like"/>
</dbReference>
<evidence type="ECO:0000313" key="3">
    <source>
        <dbReference type="Proteomes" id="UP000682713"/>
    </source>
</evidence>
<keyword evidence="3" id="KW-1185">Reference proteome</keyword>
<organism evidence="2 3">
    <name type="scientific">Lederbergia citrisecunda</name>
    <dbReference type="NCBI Taxonomy" id="2833583"/>
    <lineage>
        <taxon>Bacteria</taxon>
        <taxon>Bacillati</taxon>
        <taxon>Bacillota</taxon>
        <taxon>Bacilli</taxon>
        <taxon>Bacillales</taxon>
        <taxon>Bacillaceae</taxon>
        <taxon>Lederbergia</taxon>
    </lineage>
</organism>
<name>A0A942TRD7_9BACI</name>
<comment type="caution">
    <text evidence="2">The sequence shown here is derived from an EMBL/GenBank/DDBJ whole genome shotgun (WGS) entry which is preliminary data.</text>
</comment>
<feature type="domain" description="YdhG-like" evidence="1">
    <location>
        <begin position="16"/>
        <end position="111"/>
    </location>
</feature>
<gene>
    <name evidence="2" type="ORF">KHA93_22345</name>
</gene>
<dbReference type="EMBL" id="JAGYPJ010000002">
    <property type="protein sequence ID" value="MBS4202345.1"/>
    <property type="molecule type" value="Genomic_DNA"/>
</dbReference>
<protein>
    <submittedName>
        <fullName evidence="2">Iron chaperone</fullName>
    </submittedName>
</protein>
<dbReference type="Pfam" id="PF08818">
    <property type="entry name" value="DUF1801"/>
    <property type="match status" value="1"/>
</dbReference>
<dbReference type="RefSeq" id="WP_213113130.1">
    <property type="nucleotide sequence ID" value="NZ_JAGYPJ010000002.1"/>
</dbReference>
<dbReference type="SUPFAM" id="SSF159888">
    <property type="entry name" value="YdhG-like"/>
    <property type="match status" value="1"/>
</dbReference>
<accession>A0A942TRD7</accession>
<reference evidence="2 3" key="1">
    <citation type="submission" date="2021-05" db="EMBL/GenBank/DDBJ databases">
        <title>Novel Bacillus species.</title>
        <authorList>
            <person name="Liu G."/>
        </authorList>
    </citation>
    <scope>NUCLEOTIDE SEQUENCE [LARGE SCALE GENOMIC DNA]</scope>
    <source>
        <strain evidence="2 3">FJAT-49732</strain>
    </source>
</reference>
<dbReference type="Gene3D" id="3.90.1150.200">
    <property type="match status" value="1"/>
</dbReference>
<sequence length="123" mass="14395">MDVFAKYLAGIDNLDHRDRTNEILAWIANKFPKLEPQIKWNTPMFTDHGTFIIGFSTAKHHLSISPEEVGIERFADDITKAGYSATKGLFRIPWNDPVDYELLEKMIEFNIQDKAEYTNFWRK</sequence>
<dbReference type="AlphaFoldDB" id="A0A942TRD7"/>
<proteinExistence type="predicted"/>
<dbReference type="Proteomes" id="UP000682713">
    <property type="component" value="Unassembled WGS sequence"/>
</dbReference>
<evidence type="ECO:0000313" key="2">
    <source>
        <dbReference type="EMBL" id="MBS4202345.1"/>
    </source>
</evidence>
<evidence type="ECO:0000259" key="1">
    <source>
        <dbReference type="Pfam" id="PF08818"/>
    </source>
</evidence>